<name>A0ABT3NQ63_9PROT</name>
<sequence length="95" mass="11174">MADQDERELVHDEAARLPPGVRQGRRLSDKILVAFHQACDQSDFEVAEQLLRVLEMMLTRRPVMPDINRRRNIETLVAAHERLWHLRHPDAELED</sequence>
<dbReference type="RefSeq" id="WP_301587909.1">
    <property type="nucleotide sequence ID" value="NZ_JAPFQI010000001.1"/>
</dbReference>
<proteinExistence type="predicted"/>
<dbReference type="EMBL" id="JAPFQI010000001">
    <property type="protein sequence ID" value="MCW8084304.1"/>
    <property type="molecule type" value="Genomic_DNA"/>
</dbReference>
<evidence type="ECO:0000313" key="1">
    <source>
        <dbReference type="EMBL" id="MCW8084304.1"/>
    </source>
</evidence>
<comment type="caution">
    <text evidence="1">The sequence shown here is derived from an EMBL/GenBank/DDBJ whole genome shotgun (WGS) entry which is preliminary data.</text>
</comment>
<keyword evidence="2" id="KW-1185">Reference proteome</keyword>
<evidence type="ECO:0000313" key="2">
    <source>
        <dbReference type="Proteomes" id="UP001526430"/>
    </source>
</evidence>
<protein>
    <submittedName>
        <fullName evidence="1">Uncharacterized protein</fullName>
    </submittedName>
</protein>
<accession>A0ABT3NQ63</accession>
<gene>
    <name evidence="1" type="ORF">OF850_01575</name>
</gene>
<reference evidence="1 2" key="1">
    <citation type="submission" date="2022-10" db="EMBL/GenBank/DDBJ databases">
        <title>Roseococcus glaciei nov., sp. nov., isolated from glacier.</title>
        <authorList>
            <person name="Liu Q."/>
            <person name="Xin Y.-H."/>
        </authorList>
    </citation>
    <scope>NUCLEOTIDE SEQUENCE [LARGE SCALE GENOMIC DNA]</scope>
    <source>
        <strain evidence="1 2">MDT2-1-1</strain>
    </source>
</reference>
<dbReference type="Proteomes" id="UP001526430">
    <property type="component" value="Unassembled WGS sequence"/>
</dbReference>
<organism evidence="1 2">
    <name type="scientific">Sabulicella glaciei</name>
    <dbReference type="NCBI Taxonomy" id="2984948"/>
    <lineage>
        <taxon>Bacteria</taxon>
        <taxon>Pseudomonadati</taxon>
        <taxon>Pseudomonadota</taxon>
        <taxon>Alphaproteobacteria</taxon>
        <taxon>Acetobacterales</taxon>
        <taxon>Acetobacteraceae</taxon>
        <taxon>Sabulicella</taxon>
    </lineage>
</organism>